<reference evidence="1 2" key="1">
    <citation type="submission" date="2020-12" db="EMBL/GenBank/DDBJ databases">
        <title>Comparative genomic insights into the epidemiology and virulence of plant pathogenic Pseudomonads from Turkey.</title>
        <authorList>
            <person name="Dillon M."/>
            <person name="Ruiz-Bedoya T."/>
            <person name="Bendalovic-Torma C."/>
            <person name="Guttman K.M."/>
            <person name="Kwak H."/>
            <person name="Middleton M.A."/>
            <person name="Wang P.W."/>
            <person name="Horuz S."/>
            <person name="Aysan Y."/>
            <person name="Guttman D.S."/>
        </authorList>
    </citation>
    <scope>NUCLEOTIDE SEQUENCE [LARGE SCALE GENOMIC DNA]</scope>
    <source>
        <strain evidence="1 2">S5_IA_2b</strain>
    </source>
</reference>
<comment type="caution">
    <text evidence="1">The sequence shown here is derived from an EMBL/GenBank/DDBJ whole genome shotgun (WGS) entry which is preliminary data.</text>
</comment>
<sequence>MCIAFVDGGTYYHHATYHDPQWHDCFAGNIYVRDLPGAGLSGYDCLYVASRQDPAELQAACSAIQAFLDAGKLVVALGESHALWLDSVDWTPGETNFWWWLTPGADSGMRQRNPQHWLFDYLGLEDATWHRHGTLAVPAGATSLIDAVEGCSVLYETRCRATAG</sequence>
<gene>
    <name evidence="1" type="ORF">YA0852_26370</name>
</gene>
<organism evidence="1 2">
    <name type="scientific">Pseudomonas synxantha</name>
    <dbReference type="NCBI Taxonomy" id="47883"/>
    <lineage>
        <taxon>Bacteria</taxon>
        <taxon>Pseudomonadati</taxon>
        <taxon>Pseudomonadota</taxon>
        <taxon>Gammaproteobacteria</taxon>
        <taxon>Pseudomonadales</taxon>
        <taxon>Pseudomonadaceae</taxon>
        <taxon>Pseudomonas</taxon>
    </lineage>
</organism>
<keyword evidence="2" id="KW-1185">Reference proteome</keyword>
<accession>A0ABS0UQN6</accession>
<evidence type="ECO:0008006" key="3">
    <source>
        <dbReference type="Google" id="ProtNLM"/>
    </source>
</evidence>
<evidence type="ECO:0000313" key="1">
    <source>
        <dbReference type="EMBL" id="MBI6567609.1"/>
    </source>
</evidence>
<dbReference type="EMBL" id="JAEILG010000077">
    <property type="protein sequence ID" value="MBI6567609.1"/>
    <property type="molecule type" value="Genomic_DNA"/>
</dbReference>
<dbReference type="RefSeq" id="WP_198720632.1">
    <property type="nucleotide sequence ID" value="NZ_JAEIKU010000099.1"/>
</dbReference>
<protein>
    <recommendedName>
        <fullName evidence="3">C-type lectin domain-containing protein</fullName>
    </recommendedName>
</protein>
<proteinExistence type="predicted"/>
<dbReference type="Proteomes" id="UP000648914">
    <property type="component" value="Unassembled WGS sequence"/>
</dbReference>
<name>A0ABS0UQN6_9PSED</name>
<evidence type="ECO:0000313" key="2">
    <source>
        <dbReference type="Proteomes" id="UP000648914"/>
    </source>
</evidence>